<keyword evidence="1" id="KW-0540">Nuclease</keyword>
<keyword evidence="3" id="KW-0255">Endonuclease</keyword>
<dbReference type="CDD" id="cd11010">
    <property type="entry name" value="S1-P1_nuclease"/>
    <property type="match status" value="1"/>
</dbReference>
<keyword evidence="2" id="KW-0479">Metal-binding</keyword>
<dbReference type="RefSeq" id="WP_168553668.1">
    <property type="nucleotide sequence ID" value="NZ_JAAWWL010000003.1"/>
</dbReference>
<evidence type="ECO:0000256" key="1">
    <source>
        <dbReference type="ARBA" id="ARBA00022722"/>
    </source>
</evidence>
<dbReference type="PANTHER" id="PTHR33146">
    <property type="entry name" value="ENDONUCLEASE 4"/>
    <property type="match status" value="1"/>
</dbReference>
<keyword evidence="6" id="KW-0325">Glycoprotein</keyword>
<organism evidence="7 8">
    <name type="scientific">Croceivirga thetidis</name>
    <dbReference type="NCBI Taxonomy" id="2721623"/>
    <lineage>
        <taxon>Bacteria</taxon>
        <taxon>Pseudomonadati</taxon>
        <taxon>Bacteroidota</taxon>
        <taxon>Flavobacteriia</taxon>
        <taxon>Flavobacteriales</taxon>
        <taxon>Flavobacteriaceae</taxon>
        <taxon>Croceivirga</taxon>
    </lineage>
</organism>
<keyword evidence="8" id="KW-1185">Reference proteome</keyword>
<name>A0ABX1GU18_9FLAO</name>
<dbReference type="InterPro" id="IPR008947">
    <property type="entry name" value="PLipase_C/P1_nuclease_dom_sf"/>
</dbReference>
<dbReference type="SUPFAM" id="SSF48537">
    <property type="entry name" value="Phospholipase C/P1 nuclease"/>
    <property type="match status" value="1"/>
</dbReference>
<comment type="caution">
    <text evidence="7">The sequence shown here is derived from an EMBL/GenBank/DDBJ whole genome shotgun (WGS) entry which is preliminary data.</text>
</comment>
<dbReference type="Pfam" id="PF02265">
    <property type="entry name" value="S1-P1_nuclease"/>
    <property type="match status" value="1"/>
</dbReference>
<evidence type="ECO:0000256" key="5">
    <source>
        <dbReference type="ARBA" id="ARBA00023157"/>
    </source>
</evidence>
<dbReference type="EMBL" id="JAAWWL010000003">
    <property type="protein sequence ID" value="NKI33452.1"/>
    <property type="molecule type" value="Genomic_DNA"/>
</dbReference>
<accession>A0ABX1GU18</accession>
<evidence type="ECO:0000256" key="2">
    <source>
        <dbReference type="ARBA" id="ARBA00022723"/>
    </source>
</evidence>
<proteinExistence type="predicted"/>
<evidence type="ECO:0000256" key="6">
    <source>
        <dbReference type="ARBA" id="ARBA00023180"/>
    </source>
</evidence>
<keyword evidence="4" id="KW-0378">Hydrolase</keyword>
<dbReference type="InterPro" id="IPR003154">
    <property type="entry name" value="S1/P1nuclease"/>
</dbReference>
<protein>
    <submittedName>
        <fullName evidence="7">S1/P1 nuclease</fullName>
    </submittedName>
</protein>
<sequence length="257" mass="29897">MRFIFVVIFLFSITANANMIWGRKGHRVIGHLAEKHLTRKAKRAINELLDGHSLAFASTYADEIKSDNAFRAYFNWHFVNYPLDRTYTESTKDERGDIITAIETCKRYLTDKNATRGDKVFHLKFLIHLIGDLHQPLHAGRAEDRGGNDIQVQWFGQGSNIHRVWDTNMLETYGMSYYELGDELNRITKKKERKRLQEGTVVDWLEESHVLAADIYGSVQVGEKLGYDYGYEFNPVLFERLRKGGFRLARILNEIFD</sequence>
<gene>
    <name evidence="7" type="ORF">HCU67_15995</name>
</gene>
<keyword evidence="5" id="KW-1015">Disulfide bond</keyword>
<dbReference type="Gene3D" id="1.10.575.10">
    <property type="entry name" value="P1 Nuclease"/>
    <property type="match status" value="1"/>
</dbReference>
<evidence type="ECO:0000256" key="3">
    <source>
        <dbReference type="ARBA" id="ARBA00022759"/>
    </source>
</evidence>
<evidence type="ECO:0000313" key="7">
    <source>
        <dbReference type="EMBL" id="NKI33452.1"/>
    </source>
</evidence>
<dbReference type="Proteomes" id="UP000718451">
    <property type="component" value="Unassembled WGS sequence"/>
</dbReference>
<reference evidence="7 8" key="1">
    <citation type="submission" date="2020-04" db="EMBL/GenBank/DDBJ databases">
        <authorList>
            <person name="Yoon J."/>
        </authorList>
    </citation>
    <scope>NUCLEOTIDE SEQUENCE [LARGE SCALE GENOMIC DNA]</scope>
    <source>
        <strain evidence="7 8">DJ-13</strain>
    </source>
</reference>
<evidence type="ECO:0000256" key="4">
    <source>
        <dbReference type="ARBA" id="ARBA00022801"/>
    </source>
</evidence>
<evidence type="ECO:0000313" key="8">
    <source>
        <dbReference type="Proteomes" id="UP000718451"/>
    </source>
</evidence>
<dbReference type="PANTHER" id="PTHR33146:SF26">
    <property type="entry name" value="ENDONUCLEASE 4"/>
    <property type="match status" value="1"/>
</dbReference>